<dbReference type="GO" id="GO:0002758">
    <property type="term" value="P:innate immune response-activating signaling pathway"/>
    <property type="evidence" value="ECO:0007669"/>
    <property type="project" value="UniProtKB-ARBA"/>
</dbReference>
<dbReference type="InterPro" id="IPR058922">
    <property type="entry name" value="WHD_DRP"/>
</dbReference>
<dbReference type="GO" id="GO:0042742">
    <property type="term" value="P:defense response to bacterium"/>
    <property type="evidence" value="ECO:0007669"/>
    <property type="project" value="UniProtKB-ARBA"/>
</dbReference>
<evidence type="ECO:0000256" key="3">
    <source>
        <dbReference type="ARBA" id="ARBA00022737"/>
    </source>
</evidence>
<dbReference type="FunFam" id="3.40.50.300:FF:001091">
    <property type="entry name" value="Probable disease resistance protein At1g61300"/>
    <property type="match status" value="1"/>
</dbReference>
<dbReference type="EnsemblPlants" id="OBART04G20710.1">
    <property type="protein sequence ID" value="OBART04G20710.1"/>
    <property type="gene ID" value="OBART04G20710"/>
</dbReference>
<keyword evidence="5" id="KW-0611">Plant defense</keyword>
<dbReference type="SUPFAM" id="SSF52058">
    <property type="entry name" value="L domain-like"/>
    <property type="match status" value="1"/>
</dbReference>
<dbReference type="Gramene" id="OBART04G20710.1">
    <property type="protein sequence ID" value="OBART04G20710.1"/>
    <property type="gene ID" value="OBART04G20710"/>
</dbReference>
<protein>
    <recommendedName>
        <fullName evidence="13">AAA+ ATPase domain-containing protein</fullName>
    </recommendedName>
</protein>
<dbReference type="Pfam" id="PF00931">
    <property type="entry name" value="NB-ARC"/>
    <property type="match status" value="1"/>
</dbReference>
<feature type="domain" description="Disease resistance protein winged helix" evidence="9">
    <location>
        <begin position="432"/>
        <end position="503"/>
    </location>
</feature>
<dbReference type="eggNOG" id="KOG4658">
    <property type="taxonomic scope" value="Eukaryota"/>
</dbReference>
<dbReference type="InterPro" id="IPR055414">
    <property type="entry name" value="LRR_R13L4/SHOC2-like"/>
</dbReference>
<evidence type="ECO:0000259" key="10">
    <source>
        <dbReference type="Pfam" id="PF23598"/>
    </source>
</evidence>
<keyword evidence="6" id="KW-0175">Coiled coil</keyword>
<dbReference type="GO" id="GO:0009626">
    <property type="term" value="P:plant-type hypersensitive response"/>
    <property type="evidence" value="ECO:0007669"/>
    <property type="project" value="UniProtKB-ARBA"/>
</dbReference>
<dbReference type="PRINTS" id="PR00364">
    <property type="entry name" value="DISEASERSIST"/>
</dbReference>
<evidence type="ECO:0000256" key="4">
    <source>
        <dbReference type="ARBA" id="ARBA00022741"/>
    </source>
</evidence>
<dbReference type="SUPFAM" id="SSF52540">
    <property type="entry name" value="P-loop containing nucleoside triphosphate hydrolases"/>
    <property type="match status" value="1"/>
</dbReference>
<dbReference type="AlphaFoldDB" id="A0A0D3FYM1"/>
<dbReference type="PANTHER" id="PTHR23155">
    <property type="entry name" value="DISEASE RESISTANCE PROTEIN RP"/>
    <property type="match status" value="1"/>
</dbReference>
<dbReference type="Gene3D" id="1.10.10.10">
    <property type="entry name" value="Winged helix-like DNA-binding domain superfamily/Winged helix DNA-binding domain"/>
    <property type="match status" value="1"/>
</dbReference>
<feature type="domain" description="Disease resistance N-terminal" evidence="8">
    <location>
        <begin position="11"/>
        <end position="87"/>
    </location>
</feature>
<dbReference type="CDD" id="cd14798">
    <property type="entry name" value="RX-CC_like"/>
    <property type="match status" value="1"/>
</dbReference>
<dbReference type="InterPro" id="IPR042197">
    <property type="entry name" value="Apaf_helical"/>
</dbReference>
<name>A0A0D3FYM1_9ORYZ</name>
<reference evidence="11" key="1">
    <citation type="journal article" date="2009" name="Rice">
        <title>De Novo Next Generation Sequencing of Plant Genomes.</title>
        <authorList>
            <person name="Rounsley S."/>
            <person name="Marri P.R."/>
            <person name="Yu Y."/>
            <person name="He R."/>
            <person name="Sisneros N."/>
            <person name="Goicoechea J.L."/>
            <person name="Lee S.J."/>
            <person name="Angelova A."/>
            <person name="Kudrna D."/>
            <person name="Luo M."/>
            <person name="Affourtit J."/>
            <person name="Desany B."/>
            <person name="Knight J."/>
            <person name="Niazi F."/>
            <person name="Egholm M."/>
            <person name="Wing R.A."/>
        </authorList>
    </citation>
    <scope>NUCLEOTIDE SEQUENCE [LARGE SCALE GENOMIC DNA]</scope>
    <source>
        <strain evidence="11">cv. IRGC 105608</strain>
    </source>
</reference>
<dbReference type="Pfam" id="PF23559">
    <property type="entry name" value="WHD_DRP"/>
    <property type="match status" value="1"/>
</dbReference>
<organism evidence="11">
    <name type="scientific">Oryza barthii</name>
    <dbReference type="NCBI Taxonomy" id="65489"/>
    <lineage>
        <taxon>Eukaryota</taxon>
        <taxon>Viridiplantae</taxon>
        <taxon>Streptophyta</taxon>
        <taxon>Embryophyta</taxon>
        <taxon>Tracheophyta</taxon>
        <taxon>Spermatophyta</taxon>
        <taxon>Magnoliopsida</taxon>
        <taxon>Liliopsida</taxon>
        <taxon>Poales</taxon>
        <taxon>Poaceae</taxon>
        <taxon>BOP clade</taxon>
        <taxon>Oryzoideae</taxon>
        <taxon>Oryzeae</taxon>
        <taxon>Oryzinae</taxon>
        <taxon>Oryza</taxon>
    </lineage>
</organism>
<dbReference type="InterPro" id="IPR044974">
    <property type="entry name" value="Disease_R_plants"/>
</dbReference>
<keyword evidence="2" id="KW-0433">Leucine-rich repeat</keyword>
<feature type="domain" description="Disease resistance R13L4/SHOC-2-like LRR" evidence="10">
    <location>
        <begin position="549"/>
        <end position="848"/>
    </location>
</feature>
<dbReference type="GO" id="GO:0043531">
    <property type="term" value="F:ADP binding"/>
    <property type="evidence" value="ECO:0007669"/>
    <property type="project" value="InterPro"/>
</dbReference>
<dbReference type="Gene3D" id="1.20.5.4130">
    <property type="match status" value="1"/>
</dbReference>
<keyword evidence="3" id="KW-0677">Repeat</keyword>
<evidence type="ECO:0000256" key="1">
    <source>
        <dbReference type="ARBA" id="ARBA00008894"/>
    </source>
</evidence>
<sequence>MAEMIAVTLSAKVAAALSGPAAVRLSSLAGVRSGIEAAARDLELLRAFLRFVDSLHGSDPLADAWVDQVRDVAFDLEDAADEYAFLSGHGFFRHGANLGVWFALSRRLWRARERLRELSAAKEQLGIRPAEVSASSSGGAGGLSAAMIGRKIAEASHFVEEGEIVGFAMHERLLMKWLTGDTDPRQLLIAVCGMGGVGKTTLVTNVYKKVAATCHFDCAAWVAVSKSFTTDDLLRRIAKEFHRDNRGCVPWDVDNMDYRSLVEALRGHLAKKRYLLLLDDVWDAHAWYEIRHAFVDDGTKSRIIITTRSQDIASLASSNRIIRLEPLSEQEAWSLFCNTTFREDADRECPYYLRHWASKILDRCCGLPLAIVSVGNLLVLKDRTEFAWKSVYDSLVWYESSDHGIGQVSSILNLSFDDLPYHLKKCFLYCSIYPEDFMIKRKILIRAWIAEGLIKEKGQGTMEEVADDYLNQLVQRSLLQAAVQNEFGRAKRCCIHDLIREMIVHRSTKERFFVFSKCTVTLKSSKKARHLVFDRCRSDRLSAPKMNSLRSFHAFKADLDASLFSSFRLLTVLNLWFTPIAKLPSAVASLLNLRYLGIRSTLIGELPEELGQLHNLQTLDAKWSMVQRLPQSITKLKNLRHLVLYRRRSADFTYPGPGTAIALPDGLKNLTCLQTLKYIEADEKMVRSLGSLKHMRSLELCGVHESNLIHLPSSISKMTCLLRLGIISQDANVKLDLEPFYPPPIKLQKLALAGMLVRGKLPSWFGSLNNLMQLRLHSSNLMEDSLGLLSSLPRLLHLSLVNAYSGKSLTFANGYFPALKKLSLHDLPNLSHLEFQKGSLVDLHVLMLGRCAQLNKLPQDIRNLVNLETMDLFEMPSEIIQNIQNNEILQEHNHESEHTIVIKNIRWNNGKLLEEKVYINLSLLESRPFIDKEQHNVKSQAEITAGFCFFRLNTATRVPDCRLHSKAEIATALK</sequence>
<dbReference type="Gene3D" id="1.10.8.430">
    <property type="entry name" value="Helical domain of apoptotic protease-activating factors"/>
    <property type="match status" value="1"/>
</dbReference>
<dbReference type="Pfam" id="PF18052">
    <property type="entry name" value="Rx_N"/>
    <property type="match status" value="1"/>
</dbReference>
<dbReference type="HOGENOM" id="CLU_000837_25_0_1"/>
<evidence type="ECO:0000259" key="7">
    <source>
        <dbReference type="Pfam" id="PF00931"/>
    </source>
</evidence>
<evidence type="ECO:0000259" key="9">
    <source>
        <dbReference type="Pfam" id="PF23559"/>
    </source>
</evidence>
<evidence type="ECO:0000256" key="5">
    <source>
        <dbReference type="ARBA" id="ARBA00022821"/>
    </source>
</evidence>
<evidence type="ECO:0000313" key="12">
    <source>
        <dbReference type="Proteomes" id="UP000026960"/>
    </source>
</evidence>
<dbReference type="InterPro" id="IPR038005">
    <property type="entry name" value="RX-like_CC"/>
</dbReference>
<dbReference type="Pfam" id="PF23598">
    <property type="entry name" value="LRR_14"/>
    <property type="match status" value="1"/>
</dbReference>
<dbReference type="InterPro" id="IPR041118">
    <property type="entry name" value="Rx_N"/>
</dbReference>
<dbReference type="Gene3D" id="3.80.10.10">
    <property type="entry name" value="Ribonuclease Inhibitor"/>
    <property type="match status" value="1"/>
</dbReference>
<dbReference type="PaxDb" id="65489-OBART04G20710.1"/>
<dbReference type="InterPro" id="IPR002182">
    <property type="entry name" value="NB-ARC"/>
</dbReference>
<evidence type="ECO:0000259" key="8">
    <source>
        <dbReference type="Pfam" id="PF18052"/>
    </source>
</evidence>
<dbReference type="STRING" id="65489.A0A0D3FYM1"/>
<evidence type="ECO:0008006" key="13">
    <source>
        <dbReference type="Google" id="ProtNLM"/>
    </source>
</evidence>
<comment type="similarity">
    <text evidence="1">Belongs to the disease resistance NB-LRR family.</text>
</comment>
<keyword evidence="12" id="KW-1185">Reference proteome</keyword>
<dbReference type="InterPro" id="IPR036388">
    <property type="entry name" value="WH-like_DNA-bd_sf"/>
</dbReference>
<keyword evidence="4" id="KW-0547">Nucleotide-binding</keyword>
<evidence type="ECO:0000256" key="2">
    <source>
        <dbReference type="ARBA" id="ARBA00022614"/>
    </source>
</evidence>
<dbReference type="Gene3D" id="3.40.50.300">
    <property type="entry name" value="P-loop containing nucleotide triphosphate hydrolases"/>
    <property type="match status" value="1"/>
</dbReference>
<feature type="domain" description="NB-ARC" evidence="7">
    <location>
        <begin position="174"/>
        <end position="344"/>
    </location>
</feature>
<dbReference type="Proteomes" id="UP000026960">
    <property type="component" value="Chromosome 4"/>
</dbReference>
<dbReference type="InterPro" id="IPR027417">
    <property type="entry name" value="P-loop_NTPase"/>
</dbReference>
<dbReference type="FunFam" id="1.10.10.10:FF:000322">
    <property type="entry name" value="Probable disease resistance protein At1g63360"/>
    <property type="match status" value="1"/>
</dbReference>
<dbReference type="PANTHER" id="PTHR23155:SF943">
    <property type="entry name" value="OS08G0193700 PROTEIN"/>
    <property type="match status" value="1"/>
</dbReference>
<accession>A0A0D3FYM1</accession>
<reference evidence="11" key="2">
    <citation type="submission" date="2015-03" db="UniProtKB">
        <authorList>
            <consortium name="EnsemblPlants"/>
        </authorList>
    </citation>
    <scope>IDENTIFICATION</scope>
</reference>
<evidence type="ECO:0000256" key="6">
    <source>
        <dbReference type="ARBA" id="ARBA00023054"/>
    </source>
</evidence>
<evidence type="ECO:0000313" key="11">
    <source>
        <dbReference type="EnsemblPlants" id="OBART04G20710.1"/>
    </source>
</evidence>
<proteinExistence type="inferred from homology"/>
<dbReference type="InterPro" id="IPR032675">
    <property type="entry name" value="LRR_dom_sf"/>
</dbReference>